<evidence type="ECO:0000259" key="6">
    <source>
        <dbReference type="SMART" id="SM00062"/>
    </source>
</evidence>
<sequence>MRKSLKLALIGAAILGSLAIAGCGDNSKPSGASSTQESKLMQTIKQRGKLIVGTSSGYPPYVFVDADSPDKKVIGLDIELCKQIADKLGVQMEVQDMGFSALLSSVTSGKVDIAVGGVNPTPEREKAMAFSDIYLPTEQKLLVLKKNEHLYKDMADLDGKTIGAEKSTTQETTAQSIKGANVIGLSSVPDAILQLKNGKLDGIVVEGVVAKQYLVFNDDLALADVQFQGAKKVSAVALPKGSDDVLKVINGIIKQDTESGQFDKWVDEYSKIAVEKAKK</sequence>
<dbReference type="PANTHER" id="PTHR35936">
    <property type="entry name" value="MEMBRANE-BOUND LYTIC MUREIN TRANSGLYCOSYLASE F"/>
    <property type="match status" value="1"/>
</dbReference>
<comment type="subcellular location">
    <subcellularLocation>
        <location evidence="1">Cell envelope</location>
    </subcellularLocation>
</comment>
<protein>
    <recommendedName>
        <fullName evidence="6">Solute-binding protein family 3/N-terminal domain-containing protein</fullName>
    </recommendedName>
</protein>
<feature type="domain" description="Solute-binding protein family 3/N-terminal" evidence="6">
    <location>
        <begin position="49"/>
        <end position="273"/>
    </location>
</feature>
<evidence type="ECO:0000256" key="3">
    <source>
        <dbReference type="ARBA" id="ARBA00022729"/>
    </source>
</evidence>
<comment type="similarity">
    <text evidence="2 4">Belongs to the bacterial solute-binding protein 3 family.</text>
</comment>
<evidence type="ECO:0000256" key="1">
    <source>
        <dbReference type="ARBA" id="ARBA00004196"/>
    </source>
</evidence>
<dbReference type="InterPro" id="IPR018313">
    <property type="entry name" value="SBP_3_CS"/>
</dbReference>
<evidence type="ECO:0000256" key="5">
    <source>
        <dbReference type="SAM" id="SignalP"/>
    </source>
</evidence>
<reference evidence="8" key="1">
    <citation type="submission" date="2019-05" db="EMBL/GenBank/DDBJ databases">
        <title>Complete genome sequencing of Dialister sp. strain 5BBH33.</title>
        <authorList>
            <person name="Sakamoto M."/>
            <person name="Murakami T."/>
            <person name="Mori H."/>
        </authorList>
    </citation>
    <scope>NUCLEOTIDE SEQUENCE [LARGE SCALE GENOMIC DNA]</scope>
    <source>
        <strain evidence="8">5BBH33</strain>
    </source>
</reference>
<dbReference type="SMART" id="SM00062">
    <property type="entry name" value="PBPb"/>
    <property type="match status" value="1"/>
</dbReference>
<name>A0A8D4UUG7_9FIRM</name>
<evidence type="ECO:0000313" key="8">
    <source>
        <dbReference type="Proteomes" id="UP000320585"/>
    </source>
</evidence>
<organism evidence="7 8">
    <name type="scientific">Dialister hominis</name>
    <dbReference type="NCBI Taxonomy" id="2582419"/>
    <lineage>
        <taxon>Bacteria</taxon>
        <taxon>Bacillati</taxon>
        <taxon>Bacillota</taxon>
        <taxon>Negativicutes</taxon>
        <taxon>Veillonellales</taxon>
        <taxon>Veillonellaceae</taxon>
        <taxon>Dialister</taxon>
    </lineage>
</organism>
<proteinExistence type="inferred from homology"/>
<dbReference type="OrthoDB" id="9774451at2"/>
<evidence type="ECO:0000256" key="2">
    <source>
        <dbReference type="ARBA" id="ARBA00010333"/>
    </source>
</evidence>
<dbReference type="PROSITE" id="PS01039">
    <property type="entry name" value="SBP_BACTERIAL_3"/>
    <property type="match status" value="1"/>
</dbReference>
<dbReference type="Gene3D" id="3.40.190.10">
    <property type="entry name" value="Periplasmic binding protein-like II"/>
    <property type="match status" value="2"/>
</dbReference>
<dbReference type="KEGG" id="dho:Dia5BBH33_11320"/>
<dbReference type="PANTHER" id="PTHR35936:SF17">
    <property type="entry name" value="ARGININE-BINDING EXTRACELLULAR PROTEIN ARTP"/>
    <property type="match status" value="1"/>
</dbReference>
<dbReference type="Proteomes" id="UP000320585">
    <property type="component" value="Chromosome"/>
</dbReference>
<dbReference type="PROSITE" id="PS51257">
    <property type="entry name" value="PROKAR_LIPOPROTEIN"/>
    <property type="match status" value="1"/>
</dbReference>
<dbReference type="RefSeq" id="WP_022382015.1">
    <property type="nucleotide sequence ID" value="NZ_AP019697.1"/>
</dbReference>
<dbReference type="AlphaFoldDB" id="A0A8D4UUG7"/>
<feature type="chain" id="PRO_5039453505" description="Solute-binding protein family 3/N-terminal domain-containing protein" evidence="5">
    <location>
        <begin position="22"/>
        <end position="279"/>
    </location>
</feature>
<dbReference type="GO" id="GO:0030313">
    <property type="term" value="C:cell envelope"/>
    <property type="evidence" value="ECO:0007669"/>
    <property type="project" value="UniProtKB-SubCell"/>
</dbReference>
<dbReference type="Pfam" id="PF00497">
    <property type="entry name" value="SBP_bac_3"/>
    <property type="match status" value="1"/>
</dbReference>
<gene>
    <name evidence="7" type="ORF">Dia5BBH33_11320</name>
</gene>
<dbReference type="InterPro" id="IPR001638">
    <property type="entry name" value="Solute-binding_3/MltF_N"/>
</dbReference>
<dbReference type="SUPFAM" id="SSF53850">
    <property type="entry name" value="Periplasmic binding protein-like II"/>
    <property type="match status" value="1"/>
</dbReference>
<evidence type="ECO:0000313" key="7">
    <source>
        <dbReference type="EMBL" id="BBK25197.1"/>
    </source>
</evidence>
<dbReference type="GeneID" id="92716347"/>
<feature type="signal peptide" evidence="5">
    <location>
        <begin position="1"/>
        <end position="21"/>
    </location>
</feature>
<keyword evidence="8" id="KW-1185">Reference proteome</keyword>
<evidence type="ECO:0000256" key="4">
    <source>
        <dbReference type="RuleBase" id="RU003744"/>
    </source>
</evidence>
<keyword evidence="3 5" id="KW-0732">Signal</keyword>
<dbReference type="EMBL" id="AP019697">
    <property type="protein sequence ID" value="BBK25197.1"/>
    <property type="molecule type" value="Genomic_DNA"/>
</dbReference>
<accession>A0A8D4UUG7</accession>